<name>A0AAD2CII5_9STRA</name>
<dbReference type="PROSITE" id="PS50106">
    <property type="entry name" value="PDZ"/>
    <property type="match status" value="6"/>
</dbReference>
<dbReference type="Proteomes" id="UP001295423">
    <property type="component" value="Unassembled WGS sequence"/>
</dbReference>
<dbReference type="InterPro" id="IPR036034">
    <property type="entry name" value="PDZ_sf"/>
</dbReference>
<accession>A0AAD2CII5</accession>
<dbReference type="GO" id="GO:0045216">
    <property type="term" value="P:cell-cell junction organization"/>
    <property type="evidence" value="ECO:0007669"/>
    <property type="project" value="TreeGrafter"/>
</dbReference>
<dbReference type="EMBL" id="CAKOGP040000446">
    <property type="protein sequence ID" value="CAJ1935156.1"/>
    <property type="molecule type" value="Genomic_DNA"/>
</dbReference>
<sequence length="1285" mass="136488">MKEFEVTVKKESPSTYFGLMLAQKTGSSQIIVRDVAPKGAFANTKIVPGLQLLQINGETADSVQAAVQTLKSAPIGKVTLVVQGLVATAHKQDKDAKIGLSLQKLTRSDGISGPAELIIASVSETGIFAKSGLLKGYRISTINGKACPSLLSEATTMIRDATGDVTVVAVQSEIKPCKKASLGAYLLKHHVSMGDSTFASEKTVNGEEAEFTIEPNSEEVIERELNSMPIVHDGVVVEEQQGAVFDSEYGEPEYTIEPNSAEASERMLYTPFSTEEEVEDGVVDSEYGQVQHHHHHHINEVTTTLSKRFPGEKVGIALKNVKEPRSVIVNRLVKDGLAIRSRCPLSLGQTILYINDQKCPPSAKHATALVSEAPRTITIIARNTKVTAFKKTAKTKLGIKLRSSKKSPRVTVEYVDPHGLFGRSILSKGQTVAAINGEICPDNALDAIEMLRSTVGTVSIEVGYKGLLLKPPRQGMDNFPPIVAATIEEPELVIEEEGEEERGVQQEQQVPEPEILGTRSIVSNKQAGKWIGVSFAKTDGMITVCKIQDESPLQNSELQVGHAIVAVNHEACPESITELISKIQRSSGELVITSSPVEGASEVLAAVARQPKISSPGSTIPNKLLPGQVVAKITKSTKEDKIGIKVVRSLQDRIAISSITEGSLLSTTDLAPGQFIVSINGIPCPPTKDETVKLIRDSIGSLEIVASSSMGLAIKPTVATKVGITIGRTISNEMIIIDVKKGSILESDAVWALRQDQRVVSINGVDCPDNTQDAIALIRNCVGDLTVVAVDRFKQQTLGNSENQSSSATVPIIEKSPQNGARSMPARREEAPGFSIPVNIAKSPQNGSATPEFKEIQAVAYDKQESDMLGLSIGVTQDYAFVNHISADSPFVNTDLCVGHRITKIDGEDCPLPLSDAVDLFAQHVGTMTIDAKEKIVSPGQVSASIVKRSQETNSGVGFGESAQGRVVISKIDPKGLFADSALRVGQVVESINGRGCFDAVAAYETLVSASGKVTIIASATVASALKQNIDQSTGILLGQSVDGRDIIVRGVDESGIFANSGLKTGQCVVSIAGVSCPRSLAEAEGLIQDRVGKLTIVALDTVGNSLENANGYTPETNPIITVSVYKKNQNSKVGMKMRKGIQDGKVVVSGVSEDGPMGGKGLEVGMYIISIDGIPCPLDPKTATGIIKEATGHFAIVASPTVASISKRSKDEKLGVTLARTPTDDIVVHSIANNSAFKHTDLQVGQKVVSINRKKCSGLLDEAIKTLADSVGSVTIIALDTIKL</sequence>
<feature type="domain" description="PDZ" evidence="1">
    <location>
        <begin position="302"/>
        <end position="385"/>
    </location>
</feature>
<dbReference type="GO" id="GO:0005886">
    <property type="term" value="C:plasma membrane"/>
    <property type="evidence" value="ECO:0007669"/>
    <property type="project" value="TreeGrafter"/>
</dbReference>
<dbReference type="PANTHER" id="PTHR13865">
    <property type="entry name" value="TIGHT JUNCTION PROTEIN"/>
    <property type="match status" value="1"/>
</dbReference>
<organism evidence="2 3">
    <name type="scientific">Cylindrotheca closterium</name>
    <dbReference type="NCBI Taxonomy" id="2856"/>
    <lineage>
        <taxon>Eukaryota</taxon>
        <taxon>Sar</taxon>
        <taxon>Stramenopiles</taxon>
        <taxon>Ochrophyta</taxon>
        <taxon>Bacillariophyta</taxon>
        <taxon>Bacillariophyceae</taxon>
        <taxon>Bacillariophycidae</taxon>
        <taxon>Bacillariales</taxon>
        <taxon>Bacillariaceae</taxon>
        <taxon>Cylindrotheca</taxon>
    </lineage>
</organism>
<protein>
    <recommendedName>
        <fullName evidence="1">PDZ domain-containing protein</fullName>
    </recommendedName>
</protein>
<dbReference type="SUPFAM" id="SSF50156">
    <property type="entry name" value="PDZ domain-like"/>
    <property type="match status" value="8"/>
</dbReference>
<evidence type="ECO:0000313" key="3">
    <source>
        <dbReference type="Proteomes" id="UP001295423"/>
    </source>
</evidence>
<proteinExistence type="predicted"/>
<dbReference type="SMART" id="SM00228">
    <property type="entry name" value="PDZ"/>
    <property type="match status" value="12"/>
</dbReference>
<dbReference type="GO" id="GO:0150105">
    <property type="term" value="P:protein localization to cell-cell junction"/>
    <property type="evidence" value="ECO:0007669"/>
    <property type="project" value="TreeGrafter"/>
</dbReference>
<evidence type="ECO:0000259" key="1">
    <source>
        <dbReference type="PROSITE" id="PS50106"/>
    </source>
</evidence>
<reference evidence="2" key="1">
    <citation type="submission" date="2023-08" db="EMBL/GenBank/DDBJ databases">
        <authorList>
            <person name="Audoor S."/>
            <person name="Bilcke G."/>
        </authorList>
    </citation>
    <scope>NUCLEOTIDE SEQUENCE</scope>
</reference>
<comment type="caution">
    <text evidence="2">The sequence shown here is derived from an EMBL/GenBank/DDBJ whole genome shotgun (WGS) entry which is preliminary data.</text>
</comment>
<dbReference type="GO" id="GO:0050839">
    <property type="term" value="F:cell adhesion molecule binding"/>
    <property type="evidence" value="ECO:0007669"/>
    <property type="project" value="TreeGrafter"/>
</dbReference>
<dbReference type="Gene3D" id="2.30.42.10">
    <property type="match status" value="8"/>
</dbReference>
<dbReference type="GO" id="GO:0005923">
    <property type="term" value="C:bicellular tight junction"/>
    <property type="evidence" value="ECO:0007669"/>
    <property type="project" value="TreeGrafter"/>
</dbReference>
<dbReference type="PANTHER" id="PTHR13865:SF28">
    <property type="entry name" value="POLYCHAETOID, ISOFORM O"/>
    <property type="match status" value="1"/>
</dbReference>
<feature type="domain" description="PDZ" evidence="1">
    <location>
        <begin position="630"/>
        <end position="710"/>
    </location>
</feature>
<feature type="domain" description="PDZ" evidence="1">
    <location>
        <begin position="386"/>
        <end position="466"/>
    </location>
</feature>
<keyword evidence="3" id="KW-1185">Reference proteome</keyword>
<evidence type="ECO:0000313" key="2">
    <source>
        <dbReference type="EMBL" id="CAJ1935156.1"/>
    </source>
</evidence>
<dbReference type="Pfam" id="PF00595">
    <property type="entry name" value="PDZ"/>
    <property type="match status" value="1"/>
</dbReference>
<gene>
    <name evidence="2" type="ORF">CYCCA115_LOCUS4493</name>
</gene>
<dbReference type="GO" id="GO:0098609">
    <property type="term" value="P:cell-cell adhesion"/>
    <property type="evidence" value="ECO:0007669"/>
    <property type="project" value="TreeGrafter"/>
</dbReference>
<dbReference type="InterPro" id="IPR001478">
    <property type="entry name" value="PDZ"/>
</dbReference>
<feature type="domain" description="PDZ" evidence="1">
    <location>
        <begin position="86"/>
        <end position="173"/>
    </location>
</feature>
<feature type="domain" description="PDZ" evidence="1">
    <location>
        <begin position="1122"/>
        <end position="1203"/>
    </location>
</feature>
<feature type="domain" description="PDZ" evidence="1">
    <location>
        <begin position="5"/>
        <end position="74"/>
    </location>
</feature>